<dbReference type="InterPro" id="IPR016197">
    <property type="entry name" value="Chromo-like_dom_sf"/>
</dbReference>
<accession>A0A453G7F0</accession>
<dbReference type="EnsemblPlants" id="AET3Gv20913100.11">
    <property type="protein sequence ID" value="AET3Gv20913100.11"/>
    <property type="gene ID" value="AET3Gv20913100"/>
</dbReference>
<sequence>MSPKRSFNKGGQTASERDLYPSIIVVNWLKINTHHGVALIMIMITCPLNKDQSVFGTECELDMMHTTTILIVTVWIDHRKTIPCRRMSKRLQEKQKTDHVSDESCTEASLCMLSASSSTGSDDELLRSTVKPCKSTSSGPICSICESGAGSCLLIQCQNSSCSRSFHTFCLSPPMQDTRGTLECPLCKINEASLAKGMEVYASKKIQRLVGCRRVILQESDFQYQILVKWQLLSHHHDCWVPLDWLLVFD</sequence>
<evidence type="ECO:0000259" key="5">
    <source>
        <dbReference type="PROSITE" id="PS50016"/>
    </source>
</evidence>
<dbReference type="AlphaFoldDB" id="A0A453G7F0"/>
<feature type="domain" description="RING-type" evidence="6">
    <location>
        <begin position="142"/>
        <end position="188"/>
    </location>
</feature>
<evidence type="ECO:0000256" key="3">
    <source>
        <dbReference type="ARBA" id="ARBA00022833"/>
    </source>
</evidence>
<evidence type="ECO:0000256" key="4">
    <source>
        <dbReference type="PROSITE-ProRule" id="PRU00175"/>
    </source>
</evidence>
<organism evidence="7 8">
    <name type="scientific">Aegilops tauschii subsp. strangulata</name>
    <name type="common">Goatgrass</name>
    <dbReference type="NCBI Taxonomy" id="200361"/>
    <lineage>
        <taxon>Eukaryota</taxon>
        <taxon>Viridiplantae</taxon>
        <taxon>Streptophyta</taxon>
        <taxon>Embryophyta</taxon>
        <taxon>Tracheophyta</taxon>
        <taxon>Spermatophyta</taxon>
        <taxon>Magnoliopsida</taxon>
        <taxon>Liliopsida</taxon>
        <taxon>Poales</taxon>
        <taxon>Poaceae</taxon>
        <taxon>BOP clade</taxon>
        <taxon>Pooideae</taxon>
        <taxon>Triticodae</taxon>
        <taxon>Triticeae</taxon>
        <taxon>Triticinae</taxon>
        <taxon>Aegilops</taxon>
    </lineage>
</organism>
<evidence type="ECO:0000259" key="6">
    <source>
        <dbReference type="PROSITE" id="PS50089"/>
    </source>
</evidence>
<feature type="domain" description="PHD-type" evidence="5">
    <location>
        <begin position="139"/>
        <end position="190"/>
    </location>
</feature>
<dbReference type="Gene3D" id="3.30.40.10">
    <property type="entry name" value="Zinc/RING finger domain, C3HC4 (zinc finger)"/>
    <property type="match status" value="1"/>
</dbReference>
<dbReference type="InterPro" id="IPR019786">
    <property type="entry name" value="Zinc_finger_PHD-type_CS"/>
</dbReference>
<keyword evidence="3" id="KW-0862">Zinc</keyword>
<dbReference type="Gramene" id="AET3Gv20913100.11">
    <property type="protein sequence ID" value="AET3Gv20913100.11"/>
    <property type="gene ID" value="AET3Gv20913100"/>
</dbReference>
<keyword evidence="2 4" id="KW-0863">Zinc-finger</keyword>
<reference evidence="7" key="3">
    <citation type="journal article" date="2017" name="Nature">
        <title>Genome sequence of the progenitor of the wheat D genome Aegilops tauschii.</title>
        <authorList>
            <person name="Luo M.C."/>
            <person name="Gu Y.Q."/>
            <person name="Puiu D."/>
            <person name="Wang H."/>
            <person name="Twardziok S.O."/>
            <person name="Deal K.R."/>
            <person name="Huo N."/>
            <person name="Zhu T."/>
            <person name="Wang L."/>
            <person name="Wang Y."/>
            <person name="McGuire P.E."/>
            <person name="Liu S."/>
            <person name="Long H."/>
            <person name="Ramasamy R.K."/>
            <person name="Rodriguez J.C."/>
            <person name="Van S.L."/>
            <person name="Yuan L."/>
            <person name="Wang Z."/>
            <person name="Xia Z."/>
            <person name="Xiao L."/>
            <person name="Anderson O.D."/>
            <person name="Ouyang S."/>
            <person name="Liang Y."/>
            <person name="Zimin A.V."/>
            <person name="Pertea G."/>
            <person name="Qi P."/>
            <person name="Bennetzen J.L."/>
            <person name="Dai X."/>
            <person name="Dawson M.W."/>
            <person name="Muller H.G."/>
            <person name="Kugler K."/>
            <person name="Rivarola-Duarte L."/>
            <person name="Spannagl M."/>
            <person name="Mayer K.F.X."/>
            <person name="Lu F.H."/>
            <person name="Bevan M.W."/>
            <person name="Leroy P."/>
            <person name="Li P."/>
            <person name="You F.M."/>
            <person name="Sun Q."/>
            <person name="Liu Z."/>
            <person name="Lyons E."/>
            <person name="Wicker T."/>
            <person name="Salzberg S.L."/>
            <person name="Devos K.M."/>
            <person name="Dvorak J."/>
        </authorList>
    </citation>
    <scope>NUCLEOTIDE SEQUENCE [LARGE SCALE GENOMIC DNA]</scope>
    <source>
        <strain evidence="7">cv. AL8/78</strain>
    </source>
</reference>
<protein>
    <recommendedName>
        <fullName evidence="9">PHD-type domain-containing protein</fullName>
    </recommendedName>
</protein>
<dbReference type="PROSITE" id="PS01359">
    <property type="entry name" value="ZF_PHD_1"/>
    <property type="match status" value="1"/>
</dbReference>
<dbReference type="PROSITE" id="PS50089">
    <property type="entry name" value="ZF_RING_2"/>
    <property type="match status" value="1"/>
</dbReference>
<dbReference type="InterPro" id="IPR001965">
    <property type="entry name" value="Znf_PHD"/>
</dbReference>
<proteinExistence type="predicted"/>
<evidence type="ECO:0000313" key="8">
    <source>
        <dbReference type="Proteomes" id="UP000015105"/>
    </source>
</evidence>
<dbReference type="SMART" id="SM00249">
    <property type="entry name" value="PHD"/>
    <property type="match status" value="1"/>
</dbReference>
<dbReference type="InterPro" id="IPR001841">
    <property type="entry name" value="Znf_RING"/>
</dbReference>
<dbReference type="InterPro" id="IPR013083">
    <property type="entry name" value="Znf_RING/FYVE/PHD"/>
</dbReference>
<dbReference type="InterPro" id="IPR019787">
    <property type="entry name" value="Znf_PHD-finger"/>
</dbReference>
<evidence type="ECO:0000313" key="7">
    <source>
        <dbReference type="EnsemblPlants" id="AET3Gv20913100.11"/>
    </source>
</evidence>
<keyword evidence="1" id="KW-0479">Metal-binding</keyword>
<dbReference type="GO" id="GO:0008270">
    <property type="term" value="F:zinc ion binding"/>
    <property type="evidence" value="ECO:0007669"/>
    <property type="project" value="UniProtKB-KW"/>
</dbReference>
<reference evidence="7" key="4">
    <citation type="submission" date="2019-03" db="UniProtKB">
        <authorList>
            <consortium name="EnsemblPlants"/>
        </authorList>
    </citation>
    <scope>IDENTIFICATION</scope>
</reference>
<dbReference type="Proteomes" id="UP000015105">
    <property type="component" value="Chromosome 3D"/>
</dbReference>
<evidence type="ECO:0008006" key="9">
    <source>
        <dbReference type="Google" id="ProtNLM"/>
    </source>
</evidence>
<reference evidence="7" key="5">
    <citation type="journal article" date="2021" name="G3 (Bethesda)">
        <title>Aegilops tauschii genome assembly Aet v5.0 features greater sequence contiguity and improved annotation.</title>
        <authorList>
            <person name="Wang L."/>
            <person name="Zhu T."/>
            <person name="Rodriguez J.C."/>
            <person name="Deal K.R."/>
            <person name="Dubcovsky J."/>
            <person name="McGuire P.E."/>
            <person name="Lux T."/>
            <person name="Spannagl M."/>
            <person name="Mayer K.F.X."/>
            <person name="Baldrich P."/>
            <person name="Meyers B.C."/>
            <person name="Huo N."/>
            <person name="Gu Y.Q."/>
            <person name="Zhou H."/>
            <person name="Devos K.M."/>
            <person name="Bennetzen J.L."/>
            <person name="Unver T."/>
            <person name="Budak H."/>
            <person name="Gulick P.J."/>
            <person name="Galiba G."/>
            <person name="Kalapos B."/>
            <person name="Nelson D.R."/>
            <person name="Li P."/>
            <person name="You F.M."/>
            <person name="Luo M.C."/>
            <person name="Dvorak J."/>
        </authorList>
    </citation>
    <scope>NUCLEOTIDE SEQUENCE [LARGE SCALE GENOMIC DNA]</scope>
    <source>
        <strain evidence="7">cv. AL8/78</strain>
    </source>
</reference>
<name>A0A453G7F0_AEGTS</name>
<reference evidence="8" key="2">
    <citation type="journal article" date="2017" name="Nat. Plants">
        <title>The Aegilops tauschii genome reveals multiple impacts of transposons.</title>
        <authorList>
            <person name="Zhao G."/>
            <person name="Zou C."/>
            <person name="Li K."/>
            <person name="Wang K."/>
            <person name="Li T."/>
            <person name="Gao L."/>
            <person name="Zhang X."/>
            <person name="Wang H."/>
            <person name="Yang Z."/>
            <person name="Liu X."/>
            <person name="Jiang W."/>
            <person name="Mao L."/>
            <person name="Kong X."/>
            <person name="Jiao Y."/>
            <person name="Jia J."/>
        </authorList>
    </citation>
    <scope>NUCLEOTIDE SEQUENCE [LARGE SCALE GENOMIC DNA]</scope>
    <source>
        <strain evidence="8">cv. AL8/78</strain>
    </source>
</reference>
<dbReference type="PROSITE" id="PS50016">
    <property type="entry name" value="ZF_PHD_2"/>
    <property type="match status" value="1"/>
</dbReference>
<evidence type="ECO:0000256" key="1">
    <source>
        <dbReference type="ARBA" id="ARBA00022723"/>
    </source>
</evidence>
<keyword evidence="8" id="KW-1185">Reference proteome</keyword>
<reference evidence="8" key="1">
    <citation type="journal article" date="2014" name="Science">
        <title>Ancient hybridizations among the ancestral genomes of bread wheat.</title>
        <authorList>
            <consortium name="International Wheat Genome Sequencing Consortium,"/>
            <person name="Marcussen T."/>
            <person name="Sandve S.R."/>
            <person name="Heier L."/>
            <person name="Spannagl M."/>
            <person name="Pfeifer M."/>
            <person name="Jakobsen K.S."/>
            <person name="Wulff B.B."/>
            <person name="Steuernagel B."/>
            <person name="Mayer K.F."/>
            <person name="Olsen O.A."/>
        </authorList>
    </citation>
    <scope>NUCLEOTIDE SEQUENCE [LARGE SCALE GENOMIC DNA]</scope>
    <source>
        <strain evidence="8">cv. AL8/78</strain>
    </source>
</reference>
<dbReference type="SUPFAM" id="SSF54160">
    <property type="entry name" value="Chromo domain-like"/>
    <property type="match status" value="1"/>
</dbReference>
<evidence type="ECO:0000256" key="2">
    <source>
        <dbReference type="ARBA" id="ARBA00022771"/>
    </source>
</evidence>